<comment type="caution">
    <text evidence="2">The sequence shown here is derived from an EMBL/GenBank/DDBJ whole genome shotgun (WGS) entry which is preliminary data.</text>
</comment>
<accession>A0A6V8LKG3</accession>
<protein>
    <submittedName>
        <fullName evidence="2">Uncharacterized protein</fullName>
    </submittedName>
</protein>
<keyword evidence="1" id="KW-0472">Membrane</keyword>
<evidence type="ECO:0000313" key="3">
    <source>
        <dbReference type="Proteomes" id="UP000482960"/>
    </source>
</evidence>
<name>A0A6V8LKG3_9ACTN</name>
<organism evidence="2 3">
    <name type="scientific">Phytohabitans rumicis</name>
    <dbReference type="NCBI Taxonomy" id="1076125"/>
    <lineage>
        <taxon>Bacteria</taxon>
        <taxon>Bacillati</taxon>
        <taxon>Actinomycetota</taxon>
        <taxon>Actinomycetes</taxon>
        <taxon>Micromonosporales</taxon>
        <taxon>Micromonosporaceae</taxon>
    </lineage>
</organism>
<feature type="transmembrane region" description="Helical" evidence="1">
    <location>
        <begin position="6"/>
        <end position="25"/>
    </location>
</feature>
<reference evidence="2 3" key="2">
    <citation type="submission" date="2020-03" db="EMBL/GenBank/DDBJ databases">
        <authorList>
            <person name="Ichikawa N."/>
            <person name="Kimura A."/>
            <person name="Kitahashi Y."/>
            <person name="Uohara A."/>
        </authorList>
    </citation>
    <scope>NUCLEOTIDE SEQUENCE [LARGE SCALE GENOMIC DNA]</scope>
    <source>
        <strain evidence="2 3">NBRC 108638</strain>
    </source>
</reference>
<reference evidence="2 3" key="1">
    <citation type="submission" date="2020-03" db="EMBL/GenBank/DDBJ databases">
        <title>Whole genome shotgun sequence of Phytohabitans rumicis NBRC 108638.</title>
        <authorList>
            <person name="Komaki H."/>
            <person name="Tamura T."/>
        </authorList>
    </citation>
    <scope>NUCLEOTIDE SEQUENCE [LARGE SCALE GENOMIC DNA]</scope>
    <source>
        <strain evidence="2 3">NBRC 108638</strain>
    </source>
</reference>
<sequence>MLMYAPFLPIAITLMTQVIGLREFGRSYRQPVRARHYVFLLVGAPFYQWVLMGAAFWAVVQHVQGNTIWHKTAHGGHHRDVPALVPAAA</sequence>
<feature type="transmembrane region" description="Helical" evidence="1">
    <location>
        <begin position="37"/>
        <end position="60"/>
    </location>
</feature>
<evidence type="ECO:0000313" key="2">
    <source>
        <dbReference type="EMBL" id="GFJ96704.1"/>
    </source>
</evidence>
<gene>
    <name evidence="2" type="ORF">Prum_103460</name>
</gene>
<keyword evidence="3" id="KW-1185">Reference proteome</keyword>
<dbReference type="Proteomes" id="UP000482960">
    <property type="component" value="Unassembled WGS sequence"/>
</dbReference>
<evidence type="ECO:0000256" key="1">
    <source>
        <dbReference type="SAM" id="Phobius"/>
    </source>
</evidence>
<dbReference type="EMBL" id="BLPG01000003">
    <property type="protein sequence ID" value="GFJ96704.1"/>
    <property type="molecule type" value="Genomic_DNA"/>
</dbReference>
<proteinExistence type="predicted"/>
<keyword evidence="1" id="KW-0812">Transmembrane</keyword>
<keyword evidence="1" id="KW-1133">Transmembrane helix</keyword>
<dbReference type="AlphaFoldDB" id="A0A6V8LKG3"/>